<sequence>MSPRRRADAPEFVDLPTRRPRSLMAVAGVAAAVVVLIAAVAVSATVLITHEQHRRAAVKDVQAIQYVRSFLTQFTTTDPFNANAYAEGVLGQATGKLEQEFKSRLNEVVIAVARSEPTKGEVVDAGVERWNDDGSASVVAVTKTVTTMPDGAVIESGGRWLAMAIEEGGQWRISDLKPVI</sequence>
<proteinExistence type="predicted"/>
<keyword evidence="4" id="KW-1185">Reference proteome</keyword>
<evidence type="ECO:0000256" key="2">
    <source>
        <dbReference type="ARBA" id="ARBA00023136"/>
    </source>
</evidence>
<reference evidence="3" key="1">
    <citation type="journal article" date="2019" name="Emerg. Microbes Infect.">
        <title>Comprehensive subspecies identification of 175 nontuberculous mycobacteria species based on 7547 genomic profiles.</title>
        <authorList>
            <person name="Matsumoto Y."/>
            <person name="Kinjo T."/>
            <person name="Motooka D."/>
            <person name="Nabeya D."/>
            <person name="Jung N."/>
            <person name="Uechi K."/>
            <person name="Horii T."/>
            <person name="Iida T."/>
            <person name="Fujita J."/>
            <person name="Nakamura S."/>
        </authorList>
    </citation>
    <scope>NUCLEOTIDE SEQUENCE [LARGE SCALE GENOMIC DNA]</scope>
    <source>
        <strain evidence="3">JCM 13671</strain>
    </source>
</reference>
<organism evidence="3 4">
    <name type="scientific">Mycolicibacterium confluentis</name>
    <dbReference type="NCBI Taxonomy" id="28047"/>
    <lineage>
        <taxon>Bacteria</taxon>
        <taxon>Bacillati</taxon>
        <taxon>Actinomycetota</taxon>
        <taxon>Actinomycetes</taxon>
        <taxon>Mycobacteriales</taxon>
        <taxon>Mycobacteriaceae</taxon>
        <taxon>Mycolicibacterium</taxon>
    </lineage>
</organism>
<dbReference type="EMBL" id="AP022612">
    <property type="protein sequence ID" value="BBZ35948.1"/>
    <property type="molecule type" value="Genomic_DNA"/>
</dbReference>
<evidence type="ECO:0000313" key="4">
    <source>
        <dbReference type="Proteomes" id="UP000466931"/>
    </source>
</evidence>
<comment type="subcellular location">
    <subcellularLocation>
        <location evidence="1">Membrane</location>
    </subcellularLocation>
</comment>
<dbReference type="RefSeq" id="WP_085157219.1">
    <property type="nucleotide sequence ID" value="NZ_AP022612.1"/>
</dbReference>
<dbReference type="AlphaFoldDB" id="A0A7I7Y2Q8"/>
<evidence type="ECO:0000313" key="3">
    <source>
        <dbReference type="EMBL" id="BBZ35948.1"/>
    </source>
</evidence>
<evidence type="ECO:0000256" key="1">
    <source>
        <dbReference type="ARBA" id="ARBA00004370"/>
    </source>
</evidence>
<dbReference type="GO" id="GO:0016020">
    <property type="term" value="C:membrane"/>
    <property type="evidence" value="ECO:0007669"/>
    <property type="project" value="UniProtKB-SubCell"/>
</dbReference>
<dbReference type="PANTHER" id="PTHR37042">
    <property type="entry name" value="OUTER MEMBRANE PROTEIN RV1973"/>
    <property type="match status" value="1"/>
</dbReference>
<dbReference type="Proteomes" id="UP000466931">
    <property type="component" value="Chromosome"/>
</dbReference>
<accession>A0A7I7Y2Q8</accession>
<dbReference type="PANTHER" id="PTHR37042:SF4">
    <property type="entry name" value="OUTER MEMBRANE PROTEIN RV1973"/>
    <property type="match status" value="1"/>
</dbReference>
<reference evidence="3" key="2">
    <citation type="submission" date="2020-02" db="EMBL/GenBank/DDBJ databases">
        <authorList>
            <person name="Matsumoto Y."/>
            <person name="Motooka D."/>
            <person name="Nakamura S."/>
        </authorList>
    </citation>
    <scope>NUCLEOTIDE SEQUENCE</scope>
    <source>
        <strain evidence="3">JCM 13671</strain>
    </source>
</reference>
<gene>
    <name evidence="3" type="ORF">MCNF_45530</name>
</gene>
<dbReference type="OrthoDB" id="4620550at2"/>
<name>A0A7I7Y2Q8_9MYCO</name>
<keyword evidence="2" id="KW-0472">Membrane</keyword>
<protein>
    <submittedName>
        <fullName evidence="3">Uncharacterized protein</fullName>
    </submittedName>
</protein>